<evidence type="ECO:0000313" key="3">
    <source>
        <dbReference type="Proteomes" id="UP000244441"/>
    </source>
</evidence>
<accession>A0A2S0VXM1</accession>
<dbReference type="KEGG" id="cate:C2869_05270"/>
<dbReference type="Pfam" id="PF06283">
    <property type="entry name" value="ThuA"/>
    <property type="match status" value="1"/>
</dbReference>
<dbReference type="OrthoDB" id="338827at2"/>
<dbReference type="PANTHER" id="PTHR40469">
    <property type="entry name" value="SECRETED GLYCOSYL HYDROLASE"/>
    <property type="match status" value="1"/>
</dbReference>
<evidence type="ECO:0000313" key="2">
    <source>
        <dbReference type="EMBL" id="AWB68925.1"/>
    </source>
</evidence>
<sequence length="240" mass="26973">MTQFTETSASSSHHQHVTRADVIQGKRVLLFTKTSKVRHKSINSAVQAFKQMAAKHAFVVDTTQQASDFNPQNLNTYDAVVFISTTGVLLNQQQRQAFKQYIQQGGGFMGIHGSSWCELDWPWFVKLVGGTFASHPKIQAAKLINLQPNGLAFNHLPATFQLTDEWYNFTNLNPDRTDILLLDETSYQGGKHGNYHPIAWYQHYDGGKSFYTALGHSGSSYFEPLMQTHLLDGLSFLVSD</sequence>
<reference evidence="2 3" key="1">
    <citation type="submission" date="2018-01" db="EMBL/GenBank/DDBJ databases">
        <title>Genome sequence of a Cantenovulum-like bacteria.</title>
        <authorList>
            <person name="Tan W.R."/>
            <person name="Lau N.-S."/>
            <person name="Go F."/>
            <person name="Amirul A.-A.A."/>
        </authorList>
    </citation>
    <scope>NUCLEOTIDE SEQUENCE [LARGE SCALE GENOMIC DNA]</scope>
    <source>
        <strain evidence="2 3">CCB-QB4</strain>
    </source>
</reference>
<protein>
    <submittedName>
        <fullName evidence="2">ThuA domain-containing protein</fullName>
    </submittedName>
</protein>
<dbReference type="AlphaFoldDB" id="A0A2S0VXM1"/>
<organism evidence="2 3">
    <name type="scientific">Saccharobesus litoralis</name>
    <dbReference type="NCBI Taxonomy" id="2172099"/>
    <lineage>
        <taxon>Bacteria</taxon>
        <taxon>Pseudomonadati</taxon>
        <taxon>Pseudomonadota</taxon>
        <taxon>Gammaproteobacteria</taxon>
        <taxon>Alteromonadales</taxon>
        <taxon>Alteromonadaceae</taxon>
        <taxon>Saccharobesus</taxon>
    </lineage>
</organism>
<evidence type="ECO:0000259" key="1">
    <source>
        <dbReference type="Pfam" id="PF06283"/>
    </source>
</evidence>
<dbReference type="PANTHER" id="PTHR40469:SF2">
    <property type="entry name" value="GALACTOSE-BINDING DOMAIN-LIKE SUPERFAMILY PROTEIN"/>
    <property type="match status" value="1"/>
</dbReference>
<dbReference type="SUPFAM" id="SSF52317">
    <property type="entry name" value="Class I glutamine amidotransferase-like"/>
    <property type="match status" value="1"/>
</dbReference>
<feature type="domain" description="ThuA-like" evidence="1">
    <location>
        <begin position="27"/>
        <end position="236"/>
    </location>
</feature>
<dbReference type="Proteomes" id="UP000244441">
    <property type="component" value="Chromosome"/>
</dbReference>
<dbReference type="InterPro" id="IPR029010">
    <property type="entry name" value="ThuA-like"/>
</dbReference>
<dbReference type="InterPro" id="IPR029062">
    <property type="entry name" value="Class_I_gatase-like"/>
</dbReference>
<dbReference type="EMBL" id="CP026604">
    <property type="protein sequence ID" value="AWB68925.1"/>
    <property type="molecule type" value="Genomic_DNA"/>
</dbReference>
<keyword evidence="3" id="KW-1185">Reference proteome</keyword>
<gene>
    <name evidence="2" type="ORF">C2869_05270</name>
</gene>
<dbReference type="Gene3D" id="3.40.50.880">
    <property type="match status" value="1"/>
</dbReference>
<name>A0A2S0VXM1_9ALTE</name>
<proteinExistence type="predicted"/>
<dbReference type="RefSeq" id="WP_108604968.1">
    <property type="nucleotide sequence ID" value="NZ_CP026604.1"/>
</dbReference>